<feature type="transmembrane region" description="Helical" evidence="1">
    <location>
        <begin position="12"/>
        <end position="31"/>
    </location>
</feature>
<organism evidence="2">
    <name type="scientific">gut metagenome</name>
    <dbReference type="NCBI Taxonomy" id="749906"/>
    <lineage>
        <taxon>unclassified sequences</taxon>
        <taxon>metagenomes</taxon>
        <taxon>organismal metagenomes</taxon>
    </lineage>
</organism>
<evidence type="ECO:0000313" key="2">
    <source>
        <dbReference type="EMBL" id="EJW90079.1"/>
    </source>
</evidence>
<evidence type="ECO:0000256" key="1">
    <source>
        <dbReference type="SAM" id="Phobius"/>
    </source>
</evidence>
<dbReference type="EMBL" id="AMCI01009057">
    <property type="protein sequence ID" value="EJW90079.1"/>
    <property type="molecule type" value="Genomic_DNA"/>
</dbReference>
<comment type="caution">
    <text evidence="2">The sequence shown here is derived from an EMBL/GenBank/DDBJ whole genome shotgun (WGS) entry which is preliminary data.</text>
</comment>
<keyword evidence="1" id="KW-0472">Membrane</keyword>
<sequence length="41" mass="4755">MSVRKKQGGGSFSCFFRIFYGTFGVFFTFIIQKFVIKTGYI</sequence>
<gene>
    <name evidence="2" type="ORF">EVA_21801</name>
</gene>
<dbReference type="AlphaFoldDB" id="J9FRV4"/>
<keyword evidence="1" id="KW-1133">Transmembrane helix</keyword>
<keyword evidence="1" id="KW-0812">Transmembrane</keyword>
<accession>J9FRV4</accession>
<protein>
    <submittedName>
        <fullName evidence="2">Uncharacterized protein</fullName>
    </submittedName>
</protein>
<proteinExistence type="predicted"/>
<reference evidence="2" key="1">
    <citation type="journal article" date="2012" name="PLoS ONE">
        <title>Gene sets for utilization of primary and secondary nutrition supplies in the distal gut of endangered iberian lynx.</title>
        <authorList>
            <person name="Alcaide M."/>
            <person name="Messina E."/>
            <person name="Richter M."/>
            <person name="Bargiela R."/>
            <person name="Peplies J."/>
            <person name="Huws S.A."/>
            <person name="Newbold C.J."/>
            <person name="Golyshin P.N."/>
            <person name="Simon M.A."/>
            <person name="Lopez G."/>
            <person name="Yakimov M.M."/>
            <person name="Ferrer M."/>
        </authorList>
    </citation>
    <scope>NUCLEOTIDE SEQUENCE</scope>
</reference>
<name>J9FRV4_9ZZZZ</name>